<evidence type="ECO:0000313" key="7">
    <source>
        <dbReference type="Proteomes" id="UP001652431"/>
    </source>
</evidence>
<feature type="domain" description="HTH lysR-type" evidence="5">
    <location>
        <begin position="9"/>
        <end position="60"/>
    </location>
</feature>
<dbReference type="InterPro" id="IPR036388">
    <property type="entry name" value="WH-like_DNA-bd_sf"/>
</dbReference>
<dbReference type="Pfam" id="PF00126">
    <property type="entry name" value="HTH_1"/>
    <property type="match status" value="1"/>
</dbReference>
<dbReference type="Proteomes" id="UP001652431">
    <property type="component" value="Unassembled WGS sequence"/>
</dbReference>
<dbReference type="PRINTS" id="PR00039">
    <property type="entry name" value="HTHLYSR"/>
</dbReference>
<dbReference type="CDD" id="cd05466">
    <property type="entry name" value="PBP2_LTTR_substrate"/>
    <property type="match status" value="1"/>
</dbReference>
<evidence type="ECO:0000313" key="6">
    <source>
        <dbReference type="EMBL" id="MCU6685587.1"/>
    </source>
</evidence>
<organism evidence="6 7">
    <name type="scientific">Dorea acetigenes</name>
    <dbReference type="NCBI Taxonomy" id="2981787"/>
    <lineage>
        <taxon>Bacteria</taxon>
        <taxon>Bacillati</taxon>
        <taxon>Bacillota</taxon>
        <taxon>Clostridia</taxon>
        <taxon>Lachnospirales</taxon>
        <taxon>Lachnospiraceae</taxon>
        <taxon>Dorea</taxon>
    </lineage>
</organism>
<evidence type="ECO:0000256" key="1">
    <source>
        <dbReference type="ARBA" id="ARBA00009437"/>
    </source>
</evidence>
<protein>
    <submittedName>
        <fullName evidence="6">LysR family transcriptional regulator</fullName>
    </submittedName>
</protein>
<keyword evidence="2" id="KW-0805">Transcription regulation</keyword>
<dbReference type="PROSITE" id="PS50931">
    <property type="entry name" value="HTH_LYSR"/>
    <property type="match status" value="1"/>
</dbReference>
<comment type="caution">
    <text evidence="6">The sequence shown here is derived from an EMBL/GenBank/DDBJ whole genome shotgun (WGS) entry which is preliminary data.</text>
</comment>
<comment type="similarity">
    <text evidence="1">Belongs to the LysR transcriptional regulatory family.</text>
</comment>
<sequence length="297" mass="34156">MNSNFEYYKIFYYVAKYGNLTRAANVMRTSQPAITRTIHNLENELGCRLFIRSKKGVELTPEGRMFYDYVSAGCAQFFRGESELSSMVSLEYGTIYISATETALHCYLFQAMEEFNRKYTNVHFKILNNSTKESIQALREGKVDVAVVSAPFHIVKPLKMMKVCTYHNVLIGGRRFRNLEGRKIPIRELSECPWISLTSESITRKFLNEYFETHGLIFAPAVELATTDMILPAVRHNLGIGFIPEEFASGDVKAGEVFEIEMEEKLPERDITLVYDSEYPRSIAAKAFQKYLESRYI</sequence>
<keyword evidence="4" id="KW-0804">Transcription</keyword>
<dbReference type="RefSeq" id="WP_158368120.1">
    <property type="nucleotide sequence ID" value="NZ_JAOQJU010000002.1"/>
</dbReference>
<dbReference type="PANTHER" id="PTHR30126:SF64">
    <property type="entry name" value="HTH-TYPE TRANSCRIPTIONAL REGULATOR CITR"/>
    <property type="match status" value="1"/>
</dbReference>
<keyword evidence="3" id="KW-0238">DNA-binding</keyword>
<dbReference type="PANTHER" id="PTHR30126">
    <property type="entry name" value="HTH-TYPE TRANSCRIPTIONAL REGULATOR"/>
    <property type="match status" value="1"/>
</dbReference>
<keyword evidence="7" id="KW-1185">Reference proteome</keyword>
<dbReference type="SUPFAM" id="SSF46785">
    <property type="entry name" value="Winged helix' DNA-binding domain"/>
    <property type="match status" value="1"/>
</dbReference>
<evidence type="ECO:0000256" key="3">
    <source>
        <dbReference type="ARBA" id="ARBA00023125"/>
    </source>
</evidence>
<evidence type="ECO:0000256" key="4">
    <source>
        <dbReference type="ARBA" id="ARBA00023163"/>
    </source>
</evidence>
<proteinExistence type="inferred from homology"/>
<dbReference type="InterPro" id="IPR000847">
    <property type="entry name" value="LysR_HTH_N"/>
</dbReference>
<dbReference type="Gene3D" id="3.40.190.290">
    <property type="match status" value="1"/>
</dbReference>
<dbReference type="SUPFAM" id="SSF53850">
    <property type="entry name" value="Periplasmic binding protein-like II"/>
    <property type="match status" value="1"/>
</dbReference>
<dbReference type="InterPro" id="IPR005119">
    <property type="entry name" value="LysR_subst-bd"/>
</dbReference>
<evidence type="ECO:0000256" key="2">
    <source>
        <dbReference type="ARBA" id="ARBA00023015"/>
    </source>
</evidence>
<dbReference type="EMBL" id="JAOQJU010000002">
    <property type="protein sequence ID" value="MCU6685587.1"/>
    <property type="molecule type" value="Genomic_DNA"/>
</dbReference>
<dbReference type="InterPro" id="IPR036390">
    <property type="entry name" value="WH_DNA-bd_sf"/>
</dbReference>
<name>A0ABT2RJJ9_9FIRM</name>
<reference evidence="6 7" key="1">
    <citation type="journal article" date="2021" name="ISME Commun">
        <title>Automated analysis of genomic sequences facilitates high-throughput and comprehensive description of bacteria.</title>
        <authorList>
            <person name="Hitch T.C.A."/>
        </authorList>
    </citation>
    <scope>NUCLEOTIDE SEQUENCE [LARGE SCALE GENOMIC DNA]</scope>
    <source>
        <strain evidence="6 7">Sanger_03</strain>
    </source>
</reference>
<dbReference type="Pfam" id="PF03466">
    <property type="entry name" value="LysR_substrate"/>
    <property type="match status" value="1"/>
</dbReference>
<gene>
    <name evidence="6" type="ORF">OCV99_03275</name>
</gene>
<accession>A0ABT2RJJ9</accession>
<dbReference type="Gene3D" id="1.10.10.10">
    <property type="entry name" value="Winged helix-like DNA-binding domain superfamily/Winged helix DNA-binding domain"/>
    <property type="match status" value="1"/>
</dbReference>
<evidence type="ECO:0000259" key="5">
    <source>
        <dbReference type="PROSITE" id="PS50931"/>
    </source>
</evidence>